<keyword evidence="3" id="KW-1185">Reference proteome</keyword>
<keyword evidence="1" id="KW-0732">Signal</keyword>
<gene>
    <name evidence="2" type="ORF">A5892_09910</name>
</gene>
<feature type="signal peptide" evidence="1">
    <location>
        <begin position="1"/>
        <end position="25"/>
    </location>
</feature>
<sequence>MNASLRFMQFAMAAVLMVLQPAAHAADGDAIQSHTAQINGVTLHYLQAGQDQETPVVLLHG</sequence>
<name>A0A172YEP7_9GAMM</name>
<dbReference type="STRING" id="376489.A5892_09910"/>
<evidence type="ECO:0000313" key="3">
    <source>
        <dbReference type="Proteomes" id="UP000077875"/>
    </source>
</evidence>
<dbReference type="AlphaFoldDB" id="A0A172YEP7"/>
<evidence type="ECO:0000313" key="2">
    <source>
        <dbReference type="EMBL" id="ANF57740.1"/>
    </source>
</evidence>
<accession>A0A172YEP7</accession>
<dbReference type="InterPro" id="IPR029058">
    <property type="entry name" value="AB_hydrolase_fold"/>
</dbReference>
<dbReference type="Gene3D" id="3.40.50.1820">
    <property type="entry name" value="alpha/beta hydrolase"/>
    <property type="match status" value="1"/>
</dbReference>
<reference evidence="2 3" key="1">
    <citation type="submission" date="2016-04" db="EMBL/GenBank/DDBJ databases">
        <title>Complete Genome Sequence of Halotalea alkalilenta IHB B 13600.</title>
        <authorList>
            <person name="Swarnkar M.K."/>
            <person name="Sharma A."/>
            <person name="Kaushal K."/>
            <person name="Soni R."/>
            <person name="Rana S."/>
            <person name="Singh A.K."/>
            <person name="Gulati A."/>
        </authorList>
    </citation>
    <scope>NUCLEOTIDE SEQUENCE [LARGE SCALE GENOMIC DNA]</scope>
    <source>
        <strain evidence="2 3">IHB B 13600</strain>
    </source>
</reference>
<organism evidence="2 3">
    <name type="scientific">Halotalea alkalilenta</name>
    <dbReference type="NCBI Taxonomy" id="376489"/>
    <lineage>
        <taxon>Bacteria</taxon>
        <taxon>Pseudomonadati</taxon>
        <taxon>Pseudomonadota</taxon>
        <taxon>Gammaproteobacteria</taxon>
        <taxon>Oceanospirillales</taxon>
        <taxon>Halomonadaceae</taxon>
        <taxon>Halotalea</taxon>
    </lineage>
</organism>
<evidence type="ECO:0008006" key="4">
    <source>
        <dbReference type="Google" id="ProtNLM"/>
    </source>
</evidence>
<dbReference type="Proteomes" id="UP000077875">
    <property type="component" value="Chromosome"/>
</dbReference>
<feature type="chain" id="PRO_5008004660" description="Alpha/beta hydrolase" evidence="1">
    <location>
        <begin position="26"/>
        <end position="61"/>
    </location>
</feature>
<dbReference type="EMBL" id="CP015243">
    <property type="protein sequence ID" value="ANF57740.1"/>
    <property type="molecule type" value="Genomic_DNA"/>
</dbReference>
<protein>
    <recommendedName>
        <fullName evidence="4">Alpha/beta hydrolase</fullName>
    </recommendedName>
</protein>
<dbReference type="RefSeq" id="WP_064122666.1">
    <property type="nucleotide sequence ID" value="NZ_CP015243.1"/>
</dbReference>
<evidence type="ECO:0000256" key="1">
    <source>
        <dbReference type="SAM" id="SignalP"/>
    </source>
</evidence>
<dbReference type="SUPFAM" id="SSF53474">
    <property type="entry name" value="alpha/beta-Hydrolases"/>
    <property type="match status" value="1"/>
</dbReference>
<proteinExistence type="predicted"/>
<dbReference type="KEGG" id="haa:A5892_09910"/>